<keyword evidence="3" id="KW-1185">Reference proteome</keyword>
<reference evidence="2" key="1">
    <citation type="submission" date="2023-03" db="EMBL/GenBank/DDBJ databases">
        <title>Massive genome expansion in bonnet fungi (Mycena s.s.) driven by repeated elements and novel gene families across ecological guilds.</title>
        <authorList>
            <consortium name="Lawrence Berkeley National Laboratory"/>
            <person name="Harder C.B."/>
            <person name="Miyauchi S."/>
            <person name="Viragh M."/>
            <person name="Kuo A."/>
            <person name="Thoen E."/>
            <person name="Andreopoulos B."/>
            <person name="Lu D."/>
            <person name="Skrede I."/>
            <person name="Drula E."/>
            <person name="Henrissat B."/>
            <person name="Morin E."/>
            <person name="Kohler A."/>
            <person name="Barry K."/>
            <person name="LaButti K."/>
            <person name="Morin E."/>
            <person name="Salamov A."/>
            <person name="Lipzen A."/>
            <person name="Mereny Z."/>
            <person name="Hegedus B."/>
            <person name="Baldrian P."/>
            <person name="Stursova M."/>
            <person name="Weitz H."/>
            <person name="Taylor A."/>
            <person name="Grigoriev I.V."/>
            <person name="Nagy L.G."/>
            <person name="Martin F."/>
            <person name="Kauserud H."/>
        </authorList>
    </citation>
    <scope>NUCLEOTIDE SEQUENCE</scope>
    <source>
        <strain evidence="2">9144</strain>
    </source>
</reference>
<dbReference type="EMBL" id="JARJCW010000159">
    <property type="protein sequence ID" value="KAJ7190039.1"/>
    <property type="molecule type" value="Genomic_DNA"/>
</dbReference>
<dbReference type="Proteomes" id="UP001219525">
    <property type="component" value="Unassembled WGS sequence"/>
</dbReference>
<feature type="chain" id="PRO_5042048354" evidence="1">
    <location>
        <begin position="18"/>
        <end position="239"/>
    </location>
</feature>
<evidence type="ECO:0000313" key="3">
    <source>
        <dbReference type="Proteomes" id="UP001219525"/>
    </source>
</evidence>
<feature type="signal peptide" evidence="1">
    <location>
        <begin position="1"/>
        <end position="17"/>
    </location>
</feature>
<proteinExistence type="predicted"/>
<comment type="caution">
    <text evidence="2">The sequence shown here is derived from an EMBL/GenBank/DDBJ whole genome shotgun (WGS) entry which is preliminary data.</text>
</comment>
<name>A0AAD6ULR3_9AGAR</name>
<keyword evidence="1" id="KW-0732">Signal</keyword>
<gene>
    <name evidence="2" type="ORF">GGX14DRAFT_580197</name>
</gene>
<evidence type="ECO:0000256" key="1">
    <source>
        <dbReference type="SAM" id="SignalP"/>
    </source>
</evidence>
<evidence type="ECO:0000313" key="2">
    <source>
        <dbReference type="EMBL" id="KAJ7190039.1"/>
    </source>
</evidence>
<sequence>MLLIGSLSLATGLAIQAGKPWITPLIAQPDVARAQVRAQATIYGISQYGPQDTDVIFEETASFSVAGVGPSSVTTYIEEVVETYEAFVDAISATTHTFVFPDSPQTVDWFFVESSGGFSESLSTISLPETVTDFSFDCATGADSKPTCTSSAFLDAISTQAPVVNVCQFNADEEGNCTDLLPFGDNTFSFSGSVVPIHTVAATASTATNTNQSGAVVHVVRIWWSSMFAVVVVLITLLL</sequence>
<organism evidence="2 3">
    <name type="scientific">Mycena pura</name>
    <dbReference type="NCBI Taxonomy" id="153505"/>
    <lineage>
        <taxon>Eukaryota</taxon>
        <taxon>Fungi</taxon>
        <taxon>Dikarya</taxon>
        <taxon>Basidiomycota</taxon>
        <taxon>Agaricomycotina</taxon>
        <taxon>Agaricomycetes</taxon>
        <taxon>Agaricomycetidae</taxon>
        <taxon>Agaricales</taxon>
        <taxon>Marasmiineae</taxon>
        <taxon>Mycenaceae</taxon>
        <taxon>Mycena</taxon>
    </lineage>
</organism>
<accession>A0AAD6ULR3</accession>
<protein>
    <submittedName>
        <fullName evidence="2">Uncharacterized protein</fullName>
    </submittedName>
</protein>
<dbReference type="AlphaFoldDB" id="A0AAD6ULR3"/>